<evidence type="ECO:0000313" key="3">
    <source>
        <dbReference type="Proteomes" id="UP000684084"/>
    </source>
</evidence>
<dbReference type="Proteomes" id="UP000684084">
    <property type="component" value="Unassembled WGS sequence"/>
</dbReference>
<evidence type="ECO:0000313" key="2">
    <source>
        <dbReference type="EMBL" id="CAB5367126.1"/>
    </source>
</evidence>
<sequence length="67" mass="8264">MKYFLLLLFIRMMIFDAISSDACLFEVFNLERNELQIVRKKETEREGKREYEYEREEKAKKCYITNV</sequence>
<proteinExistence type="predicted"/>
<name>A0A915Z8L8_9GLOM</name>
<evidence type="ECO:0000256" key="1">
    <source>
        <dbReference type="SAM" id="SignalP"/>
    </source>
</evidence>
<protein>
    <submittedName>
        <fullName evidence="2">Uncharacterized protein</fullName>
    </submittedName>
</protein>
<dbReference type="AlphaFoldDB" id="A0A915Z8L8"/>
<accession>A0A915Z8L8</accession>
<feature type="signal peptide" evidence="1">
    <location>
        <begin position="1"/>
        <end position="20"/>
    </location>
</feature>
<reference evidence="2" key="1">
    <citation type="submission" date="2020-05" db="EMBL/GenBank/DDBJ databases">
        <authorList>
            <person name="Rincon C."/>
            <person name="Sanders R I."/>
            <person name="Robbins C."/>
            <person name="Chaturvedi A."/>
        </authorList>
    </citation>
    <scope>NUCLEOTIDE SEQUENCE</scope>
    <source>
        <strain evidence="2">CHB12</strain>
    </source>
</reference>
<gene>
    <name evidence="2" type="ORF">CHRIB12_LOCUS11176</name>
</gene>
<dbReference type="EMBL" id="CAGKOT010000023">
    <property type="protein sequence ID" value="CAB5367126.1"/>
    <property type="molecule type" value="Genomic_DNA"/>
</dbReference>
<keyword evidence="1" id="KW-0732">Signal</keyword>
<organism evidence="2 3">
    <name type="scientific">Rhizophagus irregularis</name>
    <dbReference type="NCBI Taxonomy" id="588596"/>
    <lineage>
        <taxon>Eukaryota</taxon>
        <taxon>Fungi</taxon>
        <taxon>Fungi incertae sedis</taxon>
        <taxon>Mucoromycota</taxon>
        <taxon>Glomeromycotina</taxon>
        <taxon>Glomeromycetes</taxon>
        <taxon>Glomerales</taxon>
        <taxon>Glomeraceae</taxon>
        <taxon>Rhizophagus</taxon>
    </lineage>
</organism>
<comment type="caution">
    <text evidence="2">The sequence shown here is derived from an EMBL/GenBank/DDBJ whole genome shotgun (WGS) entry which is preliminary data.</text>
</comment>
<feature type="chain" id="PRO_5037248783" evidence="1">
    <location>
        <begin position="21"/>
        <end position="67"/>
    </location>
</feature>